<proteinExistence type="predicted"/>
<dbReference type="EMBL" id="GDJX01003553">
    <property type="protein sequence ID" value="JAT64383.1"/>
    <property type="molecule type" value="Transcribed_RNA"/>
</dbReference>
<evidence type="ECO:0000313" key="2">
    <source>
        <dbReference type="EMBL" id="JAT64383.1"/>
    </source>
</evidence>
<feature type="region of interest" description="Disordered" evidence="1">
    <location>
        <begin position="138"/>
        <end position="157"/>
    </location>
</feature>
<protein>
    <submittedName>
        <fullName evidence="2">Protein SIP5</fullName>
    </submittedName>
</protein>
<dbReference type="AlphaFoldDB" id="A0A1D1ZC31"/>
<evidence type="ECO:0000256" key="1">
    <source>
        <dbReference type="SAM" id="MobiDB-lite"/>
    </source>
</evidence>
<sequence>MANPIETIVQAYVATVTAQPSNEPQDVVDISSSRLEPSSSSSSVNNNVPNSQPVLHSYSNRSFFRRAWDKVESIFIQKDTTLPTYYSNYEREDDEDDDSADEFIHPNPYQQPFTRAAVFRPPVYKRRLSQHSDELISAAPSDFSPRSSSEWPTRQRYEDWQRDQGELDIEELKVKDLIAGWAMGEGRPWFD</sequence>
<reference evidence="2" key="1">
    <citation type="submission" date="2015-07" db="EMBL/GenBank/DDBJ databases">
        <title>Transcriptome Assembly of Anthurium amnicola.</title>
        <authorList>
            <person name="Suzuki J."/>
        </authorList>
    </citation>
    <scope>NUCLEOTIDE SEQUENCE</scope>
</reference>
<name>A0A1D1ZC31_9ARAE</name>
<feature type="region of interest" description="Disordered" evidence="1">
    <location>
        <begin position="19"/>
        <end position="52"/>
    </location>
</feature>
<gene>
    <name evidence="2" type="primary">SIP5_1</name>
    <name evidence="2" type="ORF">g.92753</name>
</gene>
<feature type="compositionally biased region" description="Low complexity" evidence="1">
    <location>
        <begin position="31"/>
        <end position="52"/>
    </location>
</feature>
<accession>A0A1D1ZC31</accession>
<organism evidence="2">
    <name type="scientific">Anthurium amnicola</name>
    <dbReference type="NCBI Taxonomy" id="1678845"/>
    <lineage>
        <taxon>Eukaryota</taxon>
        <taxon>Viridiplantae</taxon>
        <taxon>Streptophyta</taxon>
        <taxon>Embryophyta</taxon>
        <taxon>Tracheophyta</taxon>
        <taxon>Spermatophyta</taxon>
        <taxon>Magnoliopsida</taxon>
        <taxon>Liliopsida</taxon>
        <taxon>Araceae</taxon>
        <taxon>Pothoideae</taxon>
        <taxon>Potheae</taxon>
        <taxon>Anthurium</taxon>
    </lineage>
</organism>